<reference evidence="12 13" key="1">
    <citation type="submission" date="2020-07" db="EMBL/GenBank/DDBJ databases">
        <authorList>
            <person name="Feng X."/>
        </authorList>
    </citation>
    <scope>NUCLEOTIDE SEQUENCE [LARGE SCALE GENOMIC DNA]</scope>
    <source>
        <strain evidence="12 13">JCM23202</strain>
    </source>
</reference>
<dbReference type="PANTHER" id="PTHR30040">
    <property type="entry name" value="THIAMINE BIOSYNTHESIS LIPOPROTEIN APBE"/>
    <property type="match status" value="1"/>
</dbReference>
<dbReference type="Pfam" id="PF02424">
    <property type="entry name" value="ApbE"/>
    <property type="match status" value="1"/>
</dbReference>
<evidence type="ECO:0000256" key="6">
    <source>
        <dbReference type="ARBA" id="ARBA00022827"/>
    </source>
</evidence>
<dbReference type="Proteomes" id="UP000526501">
    <property type="component" value="Unassembled WGS sequence"/>
</dbReference>
<feature type="binding site" evidence="11">
    <location>
        <position position="176"/>
    </location>
    <ligand>
        <name>Mg(2+)</name>
        <dbReference type="ChEBI" id="CHEBI:18420"/>
    </ligand>
</feature>
<evidence type="ECO:0000256" key="11">
    <source>
        <dbReference type="PIRSR" id="PIRSR006268-2"/>
    </source>
</evidence>
<accession>A0A7X1B7P0</accession>
<comment type="similarity">
    <text evidence="10">Belongs to the ApbE family.</text>
</comment>
<keyword evidence="6 10" id="KW-0274">FAD</keyword>
<keyword evidence="4 10" id="KW-0808">Transferase</keyword>
<keyword evidence="7 10" id="KW-0460">Magnesium</keyword>
<evidence type="ECO:0000256" key="3">
    <source>
        <dbReference type="ARBA" id="ARBA00022630"/>
    </source>
</evidence>
<dbReference type="AlphaFoldDB" id="A0A7X1B7P0"/>
<keyword evidence="3 10" id="KW-0285">Flavoprotein</keyword>
<evidence type="ECO:0000256" key="4">
    <source>
        <dbReference type="ARBA" id="ARBA00022679"/>
    </source>
</evidence>
<evidence type="ECO:0000256" key="10">
    <source>
        <dbReference type="PIRNR" id="PIRNR006268"/>
    </source>
</evidence>
<evidence type="ECO:0000256" key="5">
    <source>
        <dbReference type="ARBA" id="ARBA00022723"/>
    </source>
</evidence>
<feature type="binding site" evidence="11">
    <location>
        <position position="296"/>
    </location>
    <ligand>
        <name>Mg(2+)</name>
        <dbReference type="ChEBI" id="CHEBI:18420"/>
    </ligand>
</feature>
<proteinExistence type="inferred from homology"/>
<comment type="catalytic activity">
    <reaction evidence="9 10">
        <text>L-threonyl-[protein] + FAD = FMN-L-threonyl-[protein] + AMP + H(+)</text>
        <dbReference type="Rhea" id="RHEA:36847"/>
        <dbReference type="Rhea" id="RHEA-COMP:11060"/>
        <dbReference type="Rhea" id="RHEA-COMP:11061"/>
        <dbReference type="ChEBI" id="CHEBI:15378"/>
        <dbReference type="ChEBI" id="CHEBI:30013"/>
        <dbReference type="ChEBI" id="CHEBI:57692"/>
        <dbReference type="ChEBI" id="CHEBI:74257"/>
        <dbReference type="ChEBI" id="CHEBI:456215"/>
        <dbReference type="EC" id="2.7.1.180"/>
    </reaction>
</comment>
<evidence type="ECO:0000256" key="8">
    <source>
        <dbReference type="ARBA" id="ARBA00031306"/>
    </source>
</evidence>
<dbReference type="RefSeq" id="WP_185659796.1">
    <property type="nucleotide sequence ID" value="NZ_CAWPOO010000007.1"/>
</dbReference>
<gene>
    <name evidence="12" type="ORF">H5P27_07615</name>
</gene>
<dbReference type="EMBL" id="JACHVC010000007">
    <property type="protein sequence ID" value="MBC2605908.1"/>
    <property type="molecule type" value="Genomic_DNA"/>
</dbReference>
<keyword evidence="5 10" id="KW-0479">Metal-binding</keyword>
<feature type="binding site" evidence="11">
    <location>
        <position position="292"/>
    </location>
    <ligand>
        <name>Mg(2+)</name>
        <dbReference type="ChEBI" id="CHEBI:18420"/>
    </ligand>
</feature>
<dbReference type="EC" id="2.7.1.180" evidence="1 10"/>
<comment type="caution">
    <text evidence="12">The sequence shown here is derived from an EMBL/GenBank/DDBJ whole genome shotgun (WGS) entry which is preliminary data.</text>
</comment>
<sequence>MNATETRLLIPSDISSARHGAFQDNWKVHSLSGETMGTHWNVNVSGHTSLELAEIKNLVLQALDTVVLQMSPWEANSDLRKFHAGNPQEWIAFRPEAFRVLQRALEIAKETDGLYDPTFAHAIDLLGFGPSESPGAAYNSPSVQQAMTAAGFGQIKTDTQARSVLQPGNLGLDLCSIAKGFAVDLIFESLVFAGQKNFTIEIGGEARGLGCKPSGAPWLFALDRPRDLQIRQRLPETRIALCNIALATSGNYLRYHIVDGQPIGHLINPKATNEKTPLLSVSVMSQNCMDADAYATALFLMGKEQGLIFARKRNLAAVFLDHTGEEFSPAAETMLN</sequence>
<evidence type="ECO:0000256" key="7">
    <source>
        <dbReference type="ARBA" id="ARBA00022842"/>
    </source>
</evidence>
<dbReference type="SUPFAM" id="SSF143631">
    <property type="entry name" value="ApbE-like"/>
    <property type="match status" value="1"/>
</dbReference>
<evidence type="ECO:0000256" key="9">
    <source>
        <dbReference type="ARBA" id="ARBA00048540"/>
    </source>
</evidence>
<evidence type="ECO:0000256" key="2">
    <source>
        <dbReference type="ARBA" id="ARBA00016337"/>
    </source>
</evidence>
<dbReference type="Gene3D" id="3.10.520.10">
    <property type="entry name" value="ApbE-like domains"/>
    <property type="match status" value="1"/>
</dbReference>
<evidence type="ECO:0000313" key="12">
    <source>
        <dbReference type="EMBL" id="MBC2605908.1"/>
    </source>
</evidence>
<protein>
    <recommendedName>
        <fullName evidence="2 10">FAD:protein FMN transferase</fullName>
        <ecNumber evidence="1 10">2.7.1.180</ecNumber>
    </recommendedName>
    <alternativeName>
        <fullName evidence="8 10">Flavin transferase</fullName>
    </alternativeName>
</protein>
<evidence type="ECO:0000313" key="13">
    <source>
        <dbReference type="Proteomes" id="UP000526501"/>
    </source>
</evidence>
<dbReference type="GO" id="GO:0046872">
    <property type="term" value="F:metal ion binding"/>
    <property type="evidence" value="ECO:0007669"/>
    <property type="project" value="UniProtKB-UniRule"/>
</dbReference>
<name>A0A7X1B7P0_9BACT</name>
<keyword evidence="13" id="KW-1185">Reference proteome</keyword>
<comment type="cofactor">
    <cofactor evidence="11">
        <name>Mg(2+)</name>
        <dbReference type="ChEBI" id="CHEBI:18420"/>
    </cofactor>
    <cofactor evidence="11">
        <name>Mn(2+)</name>
        <dbReference type="ChEBI" id="CHEBI:29035"/>
    </cofactor>
    <text evidence="11">Magnesium. Can also use manganese.</text>
</comment>
<dbReference type="InterPro" id="IPR024932">
    <property type="entry name" value="ApbE"/>
</dbReference>
<dbReference type="PIRSF" id="PIRSF006268">
    <property type="entry name" value="ApbE"/>
    <property type="match status" value="1"/>
</dbReference>
<dbReference type="InterPro" id="IPR003374">
    <property type="entry name" value="ApbE-like_sf"/>
</dbReference>
<organism evidence="12 13">
    <name type="scientific">Pelagicoccus albus</name>
    <dbReference type="NCBI Taxonomy" id="415222"/>
    <lineage>
        <taxon>Bacteria</taxon>
        <taxon>Pseudomonadati</taxon>
        <taxon>Verrucomicrobiota</taxon>
        <taxon>Opitutia</taxon>
        <taxon>Puniceicoccales</taxon>
        <taxon>Pelagicoccaceae</taxon>
        <taxon>Pelagicoccus</taxon>
    </lineage>
</organism>
<evidence type="ECO:0000256" key="1">
    <source>
        <dbReference type="ARBA" id="ARBA00011955"/>
    </source>
</evidence>
<dbReference type="PANTHER" id="PTHR30040:SF2">
    <property type="entry name" value="FAD:PROTEIN FMN TRANSFERASE"/>
    <property type="match status" value="1"/>
</dbReference>
<dbReference type="GO" id="GO:0016740">
    <property type="term" value="F:transferase activity"/>
    <property type="evidence" value="ECO:0007669"/>
    <property type="project" value="UniProtKB-UniRule"/>
</dbReference>